<reference evidence="1" key="1">
    <citation type="submission" date="2014-11" db="EMBL/GenBank/DDBJ databases">
        <authorList>
            <person name="Amaro Gonzalez C."/>
        </authorList>
    </citation>
    <scope>NUCLEOTIDE SEQUENCE</scope>
</reference>
<evidence type="ECO:0000313" key="1">
    <source>
        <dbReference type="EMBL" id="JAH84207.1"/>
    </source>
</evidence>
<dbReference type="AlphaFoldDB" id="A0A0E9W1G0"/>
<organism evidence="1">
    <name type="scientific">Anguilla anguilla</name>
    <name type="common">European freshwater eel</name>
    <name type="synonym">Muraena anguilla</name>
    <dbReference type="NCBI Taxonomy" id="7936"/>
    <lineage>
        <taxon>Eukaryota</taxon>
        <taxon>Metazoa</taxon>
        <taxon>Chordata</taxon>
        <taxon>Craniata</taxon>
        <taxon>Vertebrata</taxon>
        <taxon>Euteleostomi</taxon>
        <taxon>Actinopterygii</taxon>
        <taxon>Neopterygii</taxon>
        <taxon>Teleostei</taxon>
        <taxon>Anguilliformes</taxon>
        <taxon>Anguillidae</taxon>
        <taxon>Anguilla</taxon>
    </lineage>
</organism>
<reference evidence="1" key="2">
    <citation type="journal article" date="2015" name="Fish Shellfish Immunol.">
        <title>Early steps in the European eel (Anguilla anguilla)-Vibrio vulnificus interaction in the gills: Role of the RtxA13 toxin.</title>
        <authorList>
            <person name="Callol A."/>
            <person name="Pajuelo D."/>
            <person name="Ebbesson L."/>
            <person name="Teles M."/>
            <person name="MacKenzie S."/>
            <person name="Amaro C."/>
        </authorList>
    </citation>
    <scope>NUCLEOTIDE SEQUENCE</scope>
</reference>
<name>A0A0E9W1G0_ANGAN</name>
<dbReference type="EMBL" id="GBXM01024370">
    <property type="protein sequence ID" value="JAH84207.1"/>
    <property type="molecule type" value="Transcribed_RNA"/>
</dbReference>
<protein>
    <submittedName>
        <fullName evidence="1">Uncharacterized protein</fullName>
    </submittedName>
</protein>
<proteinExistence type="predicted"/>
<accession>A0A0E9W1G0</accession>
<sequence>MLNAQNILCIVSQAYDCLVVFYPSRHMIMPFSEYIIAFLLTKNSGCFFNISAKLF</sequence>